<dbReference type="PIRSF" id="PIRSF006092">
    <property type="entry name" value="GreA_GreB"/>
    <property type="match status" value="1"/>
</dbReference>
<dbReference type="GO" id="GO:0032784">
    <property type="term" value="P:regulation of DNA-templated transcription elongation"/>
    <property type="evidence" value="ECO:0007669"/>
    <property type="project" value="UniProtKB-UniRule"/>
</dbReference>
<dbReference type="InterPro" id="IPR036805">
    <property type="entry name" value="Tscrpt_elong_fac_GreA/B_N_sf"/>
</dbReference>
<evidence type="ECO:0000256" key="1">
    <source>
        <dbReference type="ARBA" id="ARBA00008213"/>
    </source>
</evidence>
<dbReference type="Proteomes" id="UP000051461">
    <property type="component" value="Unassembled WGS sequence"/>
</dbReference>
<dbReference type="SUPFAM" id="SSF54534">
    <property type="entry name" value="FKBP-like"/>
    <property type="match status" value="1"/>
</dbReference>
<dbReference type="InterPro" id="IPR001437">
    <property type="entry name" value="Tscrpt_elong_fac_GreA/B_C"/>
</dbReference>
<dbReference type="Gene3D" id="1.10.287.180">
    <property type="entry name" value="Transcription elongation factor, GreA/GreB, N-terminal domain"/>
    <property type="match status" value="1"/>
</dbReference>
<evidence type="ECO:0000259" key="10">
    <source>
        <dbReference type="Pfam" id="PF03449"/>
    </source>
</evidence>
<evidence type="ECO:0000256" key="3">
    <source>
        <dbReference type="ARBA" id="ARBA00023015"/>
    </source>
</evidence>
<keyword evidence="8" id="KW-0175">Coiled coil</keyword>
<sequence length="158" mass="17490">MEPYFNQMTAAGQQAIVAEIEALKAERPRRIKILQAARALGDLSENADYSAAKRDLRHLESRLRFLNKQLQFAEVVTPTASDQAEIGNYVLLEFLDDHEQVTYQLVGKQEADIGQQKLSFASPLGQALLKQIPGTIVQVTAPNGAYQVKLLNVSLTPL</sequence>
<evidence type="ECO:0000313" key="12">
    <source>
        <dbReference type="Proteomes" id="UP000051461"/>
    </source>
</evidence>
<comment type="caution">
    <text evidence="11">The sequence shown here is derived from an EMBL/GenBank/DDBJ whole genome shotgun (WGS) entry which is preliminary data.</text>
</comment>
<dbReference type="OrthoDB" id="9808774at2"/>
<accession>A0A0R1H0L5</accession>
<keyword evidence="11" id="KW-0648">Protein biosynthesis</keyword>
<dbReference type="Pfam" id="PF03449">
    <property type="entry name" value="GreA_GreB_N"/>
    <property type="match status" value="1"/>
</dbReference>
<dbReference type="HAMAP" id="MF_00105">
    <property type="entry name" value="GreA_GreB"/>
    <property type="match status" value="1"/>
</dbReference>
<evidence type="ECO:0000256" key="6">
    <source>
        <dbReference type="ARBA" id="ARBA00024916"/>
    </source>
</evidence>
<dbReference type="FunFam" id="1.10.287.180:FF:000001">
    <property type="entry name" value="Transcription elongation factor GreA"/>
    <property type="match status" value="1"/>
</dbReference>
<dbReference type="PANTHER" id="PTHR30437:SF4">
    <property type="entry name" value="TRANSCRIPTION ELONGATION FACTOR GREA"/>
    <property type="match status" value="1"/>
</dbReference>
<gene>
    <name evidence="8" type="primary">greA</name>
    <name evidence="11" type="ORF">FC07_GL001357</name>
</gene>
<dbReference type="InterPro" id="IPR036953">
    <property type="entry name" value="GreA/GreB_C_sf"/>
</dbReference>
<keyword evidence="5 8" id="KW-0804">Transcription</keyword>
<dbReference type="InterPro" id="IPR023459">
    <property type="entry name" value="Tscrpt_elong_fac_GreA/B_fam"/>
</dbReference>
<dbReference type="NCBIfam" id="NF001263">
    <property type="entry name" value="PRK00226.1-4"/>
    <property type="match status" value="1"/>
</dbReference>
<dbReference type="Pfam" id="PF01272">
    <property type="entry name" value="GreA_GreB"/>
    <property type="match status" value="1"/>
</dbReference>
<keyword evidence="11" id="KW-0251">Elongation factor</keyword>
<dbReference type="Gene3D" id="3.10.50.30">
    <property type="entry name" value="Transcription elongation factor, GreA/GreB, C-terminal domain"/>
    <property type="match status" value="1"/>
</dbReference>
<name>A0A0R1H0L5_9LACO</name>
<feature type="coiled-coil region" evidence="8">
    <location>
        <begin position="49"/>
        <end position="76"/>
    </location>
</feature>
<evidence type="ECO:0000256" key="7">
    <source>
        <dbReference type="ARBA" id="ARBA00030776"/>
    </source>
</evidence>
<evidence type="ECO:0000256" key="8">
    <source>
        <dbReference type="HAMAP-Rule" id="MF_00105"/>
    </source>
</evidence>
<evidence type="ECO:0000256" key="4">
    <source>
        <dbReference type="ARBA" id="ARBA00023125"/>
    </source>
</evidence>
<feature type="domain" description="Transcription elongation factor GreA/GreB N-terminal" evidence="10">
    <location>
        <begin position="7"/>
        <end position="75"/>
    </location>
</feature>
<evidence type="ECO:0000256" key="2">
    <source>
        <dbReference type="ARBA" id="ARBA00013729"/>
    </source>
</evidence>
<dbReference type="SUPFAM" id="SSF46557">
    <property type="entry name" value="GreA transcript cleavage protein, N-terminal domain"/>
    <property type="match status" value="1"/>
</dbReference>
<keyword evidence="12" id="KW-1185">Reference proteome</keyword>
<comment type="similarity">
    <text evidence="1 8">Belongs to the GreA/GreB family.</text>
</comment>
<evidence type="ECO:0000313" key="11">
    <source>
        <dbReference type="EMBL" id="KRK40155.1"/>
    </source>
</evidence>
<comment type="function">
    <text evidence="6 8">Necessary for efficient RNA polymerase transcription elongation past template-encoded arresting sites. The arresting sites in DNA have the property of trapping a certain fraction of elongating RNA polymerases that pass through, resulting in locked ternary complexes. Cleavage of the nascent transcript by cleavage factors such as GreA or GreB allows the resumption of elongation from the new 3'terminus. GreA releases sequences of 2 to 3 nucleotides.</text>
</comment>
<evidence type="ECO:0000259" key="9">
    <source>
        <dbReference type="Pfam" id="PF01272"/>
    </source>
</evidence>
<reference evidence="11 12" key="1">
    <citation type="journal article" date="2015" name="Genome Announc.">
        <title>Expanding the biotechnology potential of lactobacilli through comparative genomics of 213 strains and associated genera.</title>
        <authorList>
            <person name="Sun Z."/>
            <person name="Harris H.M."/>
            <person name="McCann A."/>
            <person name="Guo C."/>
            <person name="Argimon S."/>
            <person name="Zhang W."/>
            <person name="Yang X."/>
            <person name="Jeffery I.B."/>
            <person name="Cooney J.C."/>
            <person name="Kagawa T.F."/>
            <person name="Liu W."/>
            <person name="Song Y."/>
            <person name="Salvetti E."/>
            <person name="Wrobel A."/>
            <person name="Rasinkangas P."/>
            <person name="Parkhill J."/>
            <person name="Rea M.C."/>
            <person name="O'Sullivan O."/>
            <person name="Ritari J."/>
            <person name="Douillard F.P."/>
            <person name="Paul Ross R."/>
            <person name="Yang R."/>
            <person name="Briner A.E."/>
            <person name="Felis G.E."/>
            <person name="de Vos W.M."/>
            <person name="Barrangou R."/>
            <person name="Klaenhammer T.R."/>
            <person name="Caufield P.W."/>
            <person name="Cui Y."/>
            <person name="Zhang H."/>
            <person name="O'Toole P.W."/>
        </authorList>
    </citation>
    <scope>NUCLEOTIDE SEQUENCE [LARGE SCALE GENOMIC DNA]</scope>
    <source>
        <strain evidence="11 12">DSM 20003</strain>
    </source>
</reference>
<dbReference type="PATRIC" id="fig|1423726.3.peg.1402"/>
<keyword evidence="4 8" id="KW-0238">DNA-binding</keyword>
<dbReference type="GO" id="GO:0003677">
    <property type="term" value="F:DNA binding"/>
    <property type="evidence" value="ECO:0007669"/>
    <property type="project" value="UniProtKB-UniRule"/>
</dbReference>
<dbReference type="PANTHER" id="PTHR30437">
    <property type="entry name" value="TRANSCRIPTION ELONGATION FACTOR GREA"/>
    <property type="match status" value="1"/>
</dbReference>
<dbReference type="GO" id="GO:0070063">
    <property type="term" value="F:RNA polymerase binding"/>
    <property type="evidence" value="ECO:0007669"/>
    <property type="project" value="InterPro"/>
</dbReference>
<dbReference type="RefSeq" id="WP_057903849.1">
    <property type="nucleotide sequence ID" value="NZ_AZDA01000021.1"/>
</dbReference>
<dbReference type="PROSITE" id="PS00829">
    <property type="entry name" value="GREAB_1"/>
    <property type="match status" value="1"/>
</dbReference>
<dbReference type="GO" id="GO:0003746">
    <property type="term" value="F:translation elongation factor activity"/>
    <property type="evidence" value="ECO:0007669"/>
    <property type="project" value="UniProtKB-KW"/>
</dbReference>
<dbReference type="STRING" id="1423726.FC07_GL001357"/>
<dbReference type="AlphaFoldDB" id="A0A0R1H0L5"/>
<keyword evidence="3 8" id="KW-0805">Transcription regulation</keyword>
<dbReference type="GO" id="GO:0006354">
    <property type="term" value="P:DNA-templated transcription elongation"/>
    <property type="evidence" value="ECO:0007669"/>
    <property type="project" value="TreeGrafter"/>
</dbReference>
<feature type="domain" description="Transcription elongation factor GreA/GreB C-terminal" evidence="9">
    <location>
        <begin position="81"/>
        <end position="154"/>
    </location>
</feature>
<organism evidence="11 12">
    <name type="scientific">Loigolactobacillus bifermentans DSM 20003</name>
    <dbReference type="NCBI Taxonomy" id="1423726"/>
    <lineage>
        <taxon>Bacteria</taxon>
        <taxon>Bacillati</taxon>
        <taxon>Bacillota</taxon>
        <taxon>Bacilli</taxon>
        <taxon>Lactobacillales</taxon>
        <taxon>Lactobacillaceae</taxon>
        <taxon>Loigolactobacillus</taxon>
    </lineage>
</organism>
<protein>
    <recommendedName>
        <fullName evidence="2 8">Transcription elongation factor GreA</fullName>
    </recommendedName>
    <alternativeName>
        <fullName evidence="7 8">Transcript cleavage factor GreA</fullName>
    </alternativeName>
</protein>
<dbReference type="InterPro" id="IPR018151">
    <property type="entry name" value="TF_GreA/GreB_CS"/>
</dbReference>
<dbReference type="InterPro" id="IPR022691">
    <property type="entry name" value="Tscrpt_elong_fac_GreA/B_N"/>
</dbReference>
<proteinExistence type="inferred from homology"/>
<dbReference type="EMBL" id="AZDA01000021">
    <property type="protein sequence ID" value="KRK40155.1"/>
    <property type="molecule type" value="Genomic_DNA"/>
</dbReference>
<evidence type="ECO:0000256" key="5">
    <source>
        <dbReference type="ARBA" id="ARBA00023163"/>
    </source>
</evidence>
<dbReference type="InterPro" id="IPR028624">
    <property type="entry name" value="Tscrpt_elong_fac_GreA/B"/>
</dbReference>